<dbReference type="Proteomes" id="UP000243499">
    <property type="component" value="Chromosome 7"/>
</dbReference>
<name>A0A2T8ID45_9POAL</name>
<dbReference type="Pfam" id="PF00098">
    <property type="entry name" value="zf-CCHC"/>
    <property type="match status" value="1"/>
</dbReference>
<feature type="compositionally biased region" description="Basic and acidic residues" evidence="2">
    <location>
        <begin position="280"/>
        <end position="290"/>
    </location>
</feature>
<gene>
    <name evidence="4" type="ORF">PAHAL_7G221700</name>
</gene>
<keyword evidence="1" id="KW-0863">Zinc-finger</keyword>
<feature type="compositionally biased region" description="Basic and acidic residues" evidence="2">
    <location>
        <begin position="256"/>
        <end position="269"/>
    </location>
</feature>
<feature type="region of interest" description="Disordered" evidence="2">
    <location>
        <begin position="250"/>
        <end position="290"/>
    </location>
</feature>
<proteinExistence type="predicted"/>
<dbReference type="Gramene" id="PVH35599">
    <property type="protein sequence ID" value="PVH35599"/>
    <property type="gene ID" value="PAHAL_7G221700"/>
</dbReference>
<dbReference type="InterPro" id="IPR001878">
    <property type="entry name" value="Znf_CCHC"/>
</dbReference>
<feature type="compositionally biased region" description="Basic residues" evidence="2">
    <location>
        <begin position="270"/>
        <end position="279"/>
    </location>
</feature>
<evidence type="ECO:0000259" key="3">
    <source>
        <dbReference type="PROSITE" id="PS50158"/>
    </source>
</evidence>
<evidence type="ECO:0000256" key="1">
    <source>
        <dbReference type="PROSITE-ProRule" id="PRU00047"/>
    </source>
</evidence>
<sequence>MASLGKIPVFAGEDYAYWKVRMRAFLQSMGAEVWEITKNQAYEVLAVRTTPLQVSEHEANAKAVNALFAGVSRAEFSRVQGFQEAHKVWTCLENYHEGTPQYTEHEKALKLLYALDRSVWDLKVNTIIESAGYETLTVNELFSKLKATEVDNQTRAKLNGAPLSKSIALVTGPGGTSSNANSALGFSLASLPSVTDEQLEMLGDDDLCLLISKFQRIYHNRQRKKNPGCYNCGDLNHFIADCPKKSGGGQNNHFDNYCHRDRDEGGSNKERRRHKHRSRDRGGRFDKESLKKRFQYKAKKQEKAFLAQLSDLDKSSDTDRSSSPTSDDDDKKKRDKEATSFIGLCLAAGRRKGFCTMAGDVDGAQEAA</sequence>
<dbReference type="GO" id="GO:0003676">
    <property type="term" value="F:nucleic acid binding"/>
    <property type="evidence" value="ECO:0007669"/>
    <property type="project" value="InterPro"/>
</dbReference>
<feature type="region of interest" description="Disordered" evidence="2">
    <location>
        <begin position="307"/>
        <end position="336"/>
    </location>
</feature>
<reference evidence="4" key="1">
    <citation type="submission" date="2018-04" db="EMBL/GenBank/DDBJ databases">
        <title>WGS assembly of Panicum hallii.</title>
        <authorList>
            <person name="Lovell J."/>
            <person name="Jenkins J."/>
            <person name="Lowry D."/>
            <person name="Mamidi S."/>
            <person name="Sreedasyam A."/>
            <person name="Weng X."/>
            <person name="Barry K."/>
            <person name="Bonette J."/>
            <person name="Campitelli B."/>
            <person name="Daum C."/>
            <person name="Gordon S."/>
            <person name="Gould B."/>
            <person name="Lipzen A."/>
            <person name="Macqueen A."/>
            <person name="Palacio-Mejia J."/>
            <person name="Plott C."/>
            <person name="Shakirov E."/>
            <person name="Shu S."/>
            <person name="Yoshinaga Y."/>
            <person name="Zane M."/>
            <person name="Rokhsar D."/>
            <person name="Grimwood J."/>
            <person name="Schmutz J."/>
            <person name="Juenger T."/>
        </authorList>
    </citation>
    <scope>NUCLEOTIDE SEQUENCE [LARGE SCALE GENOMIC DNA]</scope>
    <source>
        <strain evidence="4">FIL2</strain>
    </source>
</reference>
<dbReference type="EMBL" id="CM008052">
    <property type="protein sequence ID" value="PVH35599.1"/>
    <property type="molecule type" value="Genomic_DNA"/>
</dbReference>
<keyword evidence="1" id="KW-0862">Zinc</keyword>
<evidence type="ECO:0000256" key="2">
    <source>
        <dbReference type="SAM" id="MobiDB-lite"/>
    </source>
</evidence>
<keyword evidence="1" id="KW-0479">Metal-binding</keyword>
<feature type="compositionally biased region" description="Basic and acidic residues" evidence="2">
    <location>
        <begin position="311"/>
        <end position="320"/>
    </location>
</feature>
<protein>
    <recommendedName>
        <fullName evidence="3">CCHC-type domain-containing protein</fullName>
    </recommendedName>
</protein>
<accession>A0A2T8ID45</accession>
<dbReference type="GO" id="GO:0008270">
    <property type="term" value="F:zinc ion binding"/>
    <property type="evidence" value="ECO:0007669"/>
    <property type="project" value="UniProtKB-KW"/>
</dbReference>
<feature type="domain" description="CCHC-type" evidence="3">
    <location>
        <begin position="229"/>
        <end position="244"/>
    </location>
</feature>
<dbReference type="SMART" id="SM00343">
    <property type="entry name" value="ZnF_C2HC"/>
    <property type="match status" value="1"/>
</dbReference>
<organism evidence="4">
    <name type="scientific">Panicum hallii</name>
    <dbReference type="NCBI Taxonomy" id="206008"/>
    <lineage>
        <taxon>Eukaryota</taxon>
        <taxon>Viridiplantae</taxon>
        <taxon>Streptophyta</taxon>
        <taxon>Embryophyta</taxon>
        <taxon>Tracheophyta</taxon>
        <taxon>Spermatophyta</taxon>
        <taxon>Magnoliopsida</taxon>
        <taxon>Liliopsida</taxon>
        <taxon>Poales</taxon>
        <taxon>Poaceae</taxon>
        <taxon>PACMAD clade</taxon>
        <taxon>Panicoideae</taxon>
        <taxon>Panicodae</taxon>
        <taxon>Paniceae</taxon>
        <taxon>Panicinae</taxon>
        <taxon>Panicum</taxon>
        <taxon>Panicum sect. Panicum</taxon>
    </lineage>
</organism>
<dbReference type="InterPro" id="IPR036875">
    <property type="entry name" value="Znf_CCHC_sf"/>
</dbReference>
<dbReference type="SUPFAM" id="SSF57756">
    <property type="entry name" value="Retrovirus zinc finger-like domains"/>
    <property type="match status" value="1"/>
</dbReference>
<evidence type="ECO:0000313" key="4">
    <source>
        <dbReference type="EMBL" id="PVH35599.1"/>
    </source>
</evidence>
<dbReference type="PROSITE" id="PS50158">
    <property type="entry name" value="ZF_CCHC"/>
    <property type="match status" value="1"/>
</dbReference>
<dbReference type="AlphaFoldDB" id="A0A2T8ID45"/>